<dbReference type="InterPro" id="IPR050409">
    <property type="entry name" value="E3_ubiq-protein_ligase"/>
</dbReference>
<reference evidence="9" key="5">
    <citation type="submission" date="2025-09" db="UniProtKB">
        <authorList>
            <consortium name="Ensembl"/>
        </authorList>
    </citation>
    <scope>IDENTIFICATION</scope>
</reference>
<evidence type="ECO:0000256" key="3">
    <source>
        <dbReference type="ARBA" id="ARBA00012485"/>
    </source>
</evidence>
<dbReference type="FunFam" id="3.90.1750.10:FF:000026">
    <property type="entry name" value="E3 ubiquitin-protein ligase HACE1"/>
    <property type="match status" value="1"/>
</dbReference>
<protein>
    <recommendedName>
        <fullName evidence="3">HECT-type E3 ubiquitin transferase</fullName>
        <ecNumber evidence="3">2.3.2.26</ecNumber>
    </recommendedName>
</protein>
<dbReference type="GO" id="GO:0000209">
    <property type="term" value="P:protein polyubiquitination"/>
    <property type="evidence" value="ECO:0007669"/>
    <property type="project" value="TreeGrafter"/>
</dbReference>
<dbReference type="Pfam" id="PF00632">
    <property type="entry name" value="HECT"/>
    <property type="match status" value="1"/>
</dbReference>
<evidence type="ECO:0000256" key="4">
    <source>
        <dbReference type="ARBA" id="ARBA00022679"/>
    </source>
</evidence>
<reference evidence="10" key="1">
    <citation type="journal article" date="2006" name="Science">
        <title>Ancient noncoding elements conserved in the human genome.</title>
        <authorList>
            <person name="Venkatesh B."/>
            <person name="Kirkness E.F."/>
            <person name="Loh Y.H."/>
            <person name="Halpern A.L."/>
            <person name="Lee A.P."/>
            <person name="Johnson J."/>
            <person name="Dandona N."/>
            <person name="Viswanathan L.D."/>
            <person name="Tay A."/>
            <person name="Venter J.C."/>
            <person name="Strausberg R.L."/>
            <person name="Brenner S."/>
        </authorList>
    </citation>
    <scope>NUCLEOTIDE SEQUENCE [LARGE SCALE GENOMIC DNA]</scope>
</reference>
<dbReference type="STRING" id="7868.ENSCMIP00000006261"/>
<reference evidence="10" key="2">
    <citation type="journal article" date="2007" name="PLoS Biol.">
        <title>Survey sequencing and comparative analysis of the elephant shark (Callorhinchus milii) genome.</title>
        <authorList>
            <person name="Venkatesh B."/>
            <person name="Kirkness E.F."/>
            <person name="Loh Y.H."/>
            <person name="Halpern A.L."/>
            <person name="Lee A.P."/>
            <person name="Johnson J."/>
            <person name="Dandona N."/>
            <person name="Viswanathan L.D."/>
            <person name="Tay A."/>
            <person name="Venter J.C."/>
            <person name="Strausberg R.L."/>
            <person name="Brenner S."/>
        </authorList>
    </citation>
    <scope>NUCLEOTIDE SEQUENCE [LARGE SCALE GENOMIC DNA]</scope>
</reference>
<name>A0A4W3GRR0_CALMI</name>
<proteinExistence type="predicted"/>
<dbReference type="GO" id="GO:0061025">
    <property type="term" value="P:membrane fusion"/>
    <property type="evidence" value="ECO:0007669"/>
    <property type="project" value="TreeGrafter"/>
</dbReference>
<dbReference type="Gene3D" id="3.90.1750.10">
    <property type="entry name" value="Hect, E3 ligase catalytic domains"/>
    <property type="match status" value="1"/>
</dbReference>
<dbReference type="Proteomes" id="UP000314986">
    <property type="component" value="Unassembled WGS sequence"/>
</dbReference>
<evidence type="ECO:0000256" key="5">
    <source>
        <dbReference type="ARBA" id="ARBA00022786"/>
    </source>
</evidence>
<dbReference type="InterPro" id="IPR035983">
    <property type="entry name" value="Hect_E3_ubiquitin_ligase"/>
</dbReference>
<comment type="caution">
    <text evidence="6">Lacks conserved residue(s) required for the propagation of feature annotation.</text>
</comment>
<dbReference type="GeneTree" id="ENSGT00940000156319"/>
<evidence type="ECO:0000256" key="1">
    <source>
        <dbReference type="ARBA" id="ARBA00000885"/>
    </source>
</evidence>
<comment type="pathway">
    <text evidence="2">Protein modification; protein ubiquitination.</text>
</comment>
<dbReference type="GO" id="GO:0061630">
    <property type="term" value="F:ubiquitin protein ligase activity"/>
    <property type="evidence" value="ECO:0007669"/>
    <property type="project" value="UniProtKB-EC"/>
</dbReference>
<dbReference type="GO" id="GO:0005634">
    <property type="term" value="C:nucleus"/>
    <property type="evidence" value="ECO:0007669"/>
    <property type="project" value="TreeGrafter"/>
</dbReference>
<evidence type="ECO:0000313" key="9">
    <source>
        <dbReference type="Ensembl" id="ENSCMIP00000006261.1"/>
    </source>
</evidence>
<dbReference type="AlphaFoldDB" id="A0A4W3GRR0"/>
<reference evidence="9" key="4">
    <citation type="submission" date="2025-08" db="UniProtKB">
        <authorList>
            <consortium name="Ensembl"/>
        </authorList>
    </citation>
    <scope>IDENTIFICATION</scope>
</reference>
<feature type="region of interest" description="Disordered" evidence="7">
    <location>
        <begin position="72"/>
        <end position="146"/>
    </location>
</feature>
<evidence type="ECO:0000256" key="2">
    <source>
        <dbReference type="ARBA" id="ARBA00004906"/>
    </source>
</evidence>
<organism evidence="9 10">
    <name type="scientific">Callorhinchus milii</name>
    <name type="common">Ghost shark</name>
    <dbReference type="NCBI Taxonomy" id="7868"/>
    <lineage>
        <taxon>Eukaryota</taxon>
        <taxon>Metazoa</taxon>
        <taxon>Chordata</taxon>
        <taxon>Craniata</taxon>
        <taxon>Vertebrata</taxon>
        <taxon>Chondrichthyes</taxon>
        <taxon>Holocephali</taxon>
        <taxon>Chimaeriformes</taxon>
        <taxon>Callorhinchidae</taxon>
        <taxon>Callorhinchus</taxon>
    </lineage>
</organism>
<feature type="domain" description="HECT" evidence="8">
    <location>
        <begin position="1"/>
        <end position="63"/>
    </location>
</feature>
<feature type="compositionally biased region" description="Polar residues" evidence="7">
    <location>
        <begin position="120"/>
        <end position="132"/>
    </location>
</feature>
<dbReference type="PANTHER" id="PTHR11254">
    <property type="entry name" value="HECT DOMAIN UBIQUITIN-PROTEIN LIGASE"/>
    <property type="match status" value="1"/>
</dbReference>
<dbReference type="GO" id="GO:0007030">
    <property type="term" value="P:Golgi organization"/>
    <property type="evidence" value="ECO:0007669"/>
    <property type="project" value="TreeGrafter"/>
</dbReference>
<dbReference type="SUPFAM" id="SSF56204">
    <property type="entry name" value="Hect, E3 ligase catalytic domain"/>
    <property type="match status" value="1"/>
</dbReference>
<sequence length="146" mass="16856">MKMTGAIRKQLAAFLEGFYEIIPKRLISIFTEQELELLISGLPTIDIDDLKGNTEYHKYQVNSIQVTNRRHLHPGDTSIQDTPSYRRHLHPGDTSILETPPSWRHLHTPPSWRHLHPGDTSIQETPPYTSIQEIPPSRSHLHTNRN</sequence>
<dbReference type="InParanoid" id="A0A4W3GRR0"/>
<dbReference type="GO" id="GO:0000139">
    <property type="term" value="C:Golgi membrane"/>
    <property type="evidence" value="ECO:0007669"/>
    <property type="project" value="TreeGrafter"/>
</dbReference>
<dbReference type="InterPro" id="IPR000569">
    <property type="entry name" value="HECT_dom"/>
</dbReference>
<evidence type="ECO:0000259" key="8">
    <source>
        <dbReference type="PROSITE" id="PS50237"/>
    </source>
</evidence>
<dbReference type="PANTHER" id="PTHR11254:SF67">
    <property type="entry name" value="E3 UBIQUITIN-PROTEIN LIGASE HUWE1"/>
    <property type="match status" value="1"/>
</dbReference>
<keyword evidence="5 6" id="KW-0833">Ubl conjugation pathway</keyword>
<dbReference type="PROSITE" id="PS50237">
    <property type="entry name" value="HECT"/>
    <property type="match status" value="1"/>
</dbReference>
<accession>A0A4W3GRR0</accession>
<evidence type="ECO:0000313" key="10">
    <source>
        <dbReference type="Proteomes" id="UP000314986"/>
    </source>
</evidence>
<evidence type="ECO:0000256" key="7">
    <source>
        <dbReference type="SAM" id="MobiDB-lite"/>
    </source>
</evidence>
<reference evidence="10" key="3">
    <citation type="journal article" date="2014" name="Nature">
        <title>Elephant shark genome provides unique insights into gnathostome evolution.</title>
        <authorList>
            <consortium name="International Elephant Shark Genome Sequencing Consortium"/>
            <person name="Venkatesh B."/>
            <person name="Lee A.P."/>
            <person name="Ravi V."/>
            <person name="Maurya A.K."/>
            <person name="Lian M.M."/>
            <person name="Swann J.B."/>
            <person name="Ohta Y."/>
            <person name="Flajnik M.F."/>
            <person name="Sutoh Y."/>
            <person name="Kasahara M."/>
            <person name="Hoon S."/>
            <person name="Gangu V."/>
            <person name="Roy S.W."/>
            <person name="Irimia M."/>
            <person name="Korzh V."/>
            <person name="Kondrychyn I."/>
            <person name="Lim Z.W."/>
            <person name="Tay B.H."/>
            <person name="Tohari S."/>
            <person name="Kong K.W."/>
            <person name="Ho S."/>
            <person name="Lorente-Galdos B."/>
            <person name="Quilez J."/>
            <person name="Marques-Bonet T."/>
            <person name="Raney B.J."/>
            <person name="Ingham P.W."/>
            <person name="Tay A."/>
            <person name="Hillier L.W."/>
            <person name="Minx P."/>
            <person name="Boehm T."/>
            <person name="Wilson R.K."/>
            <person name="Brenner S."/>
            <person name="Warren W.C."/>
        </authorList>
    </citation>
    <scope>NUCLEOTIDE SEQUENCE [LARGE SCALE GENOMIC DNA]</scope>
</reference>
<dbReference type="GO" id="GO:0006284">
    <property type="term" value="P:base-excision repair"/>
    <property type="evidence" value="ECO:0007669"/>
    <property type="project" value="TreeGrafter"/>
</dbReference>
<keyword evidence="4" id="KW-0808">Transferase</keyword>
<dbReference type="EC" id="2.3.2.26" evidence="3"/>
<dbReference type="GO" id="GO:0006511">
    <property type="term" value="P:ubiquitin-dependent protein catabolic process"/>
    <property type="evidence" value="ECO:0007669"/>
    <property type="project" value="TreeGrafter"/>
</dbReference>
<evidence type="ECO:0000256" key="6">
    <source>
        <dbReference type="PROSITE-ProRule" id="PRU00104"/>
    </source>
</evidence>
<keyword evidence="10" id="KW-1185">Reference proteome</keyword>
<comment type="catalytic activity">
    <reaction evidence="1">
        <text>S-ubiquitinyl-[E2 ubiquitin-conjugating enzyme]-L-cysteine + [acceptor protein]-L-lysine = [E2 ubiquitin-conjugating enzyme]-L-cysteine + N(6)-ubiquitinyl-[acceptor protein]-L-lysine.</text>
        <dbReference type="EC" id="2.3.2.26"/>
    </reaction>
</comment>
<dbReference type="Ensembl" id="ENSCMIT00000006470.1">
    <property type="protein sequence ID" value="ENSCMIP00000006261.1"/>
    <property type="gene ID" value="ENSCMIG00000003602.1"/>
</dbReference>